<dbReference type="FunFam" id="3.10.20.370:FF:000001">
    <property type="entry name" value="Retrovirus-related Pol polyprotein from transposon 17.6-like protein"/>
    <property type="match status" value="1"/>
</dbReference>
<feature type="region of interest" description="Disordered" evidence="2">
    <location>
        <begin position="1330"/>
        <end position="1396"/>
    </location>
</feature>
<feature type="compositionally biased region" description="Low complexity" evidence="2">
    <location>
        <begin position="1353"/>
        <end position="1374"/>
    </location>
</feature>
<dbReference type="InterPro" id="IPR043502">
    <property type="entry name" value="DNA/RNA_pol_sf"/>
</dbReference>
<dbReference type="InterPro" id="IPR041577">
    <property type="entry name" value="RT_RNaseH_2"/>
</dbReference>
<dbReference type="Pfam" id="PF13976">
    <property type="entry name" value="gag_pre-integrs"/>
    <property type="match status" value="1"/>
</dbReference>
<dbReference type="PANTHER" id="PTHR34072:SF57">
    <property type="entry name" value="RNA-DIRECTED DNA POLYMERASE"/>
    <property type="match status" value="1"/>
</dbReference>
<keyword evidence="7" id="KW-0548">Nucleotidyltransferase</keyword>
<dbReference type="FunFam" id="3.30.70.270:FF:000020">
    <property type="entry name" value="Transposon Tf2-6 polyprotein-like Protein"/>
    <property type="match status" value="1"/>
</dbReference>
<proteinExistence type="predicted"/>
<reference evidence="7" key="1">
    <citation type="journal article" date="2019" name="Sci. Rep.">
        <title>Draft genome of Tanacetum cinerariifolium, the natural source of mosquito coil.</title>
        <authorList>
            <person name="Yamashiro T."/>
            <person name="Shiraishi A."/>
            <person name="Satake H."/>
            <person name="Nakayama K."/>
        </authorList>
    </citation>
    <scope>NUCLEOTIDE SEQUENCE</scope>
</reference>
<name>A0A6L2NX20_TANCI</name>
<dbReference type="SUPFAM" id="SSF53098">
    <property type="entry name" value="Ribonuclease H-like"/>
    <property type="match status" value="1"/>
</dbReference>
<feature type="domain" description="Reverse transcriptase/retrotransposon-derived protein RNase H-like" evidence="5">
    <location>
        <begin position="2461"/>
        <end position="2557"/>
    </location>
</feature>
<evidence type="ECO:0000313" key="7">
    <source>
        <dbReference type="EMBL" id="GEU89185.1"/>
    </source>
</evidence>
<dbReference type="GO" id="GO:0003964">
    <property type="term" value="F:RNA-directed DNA polymerase activity"/>
    <property type="evidence" value="ECO:0007669"/>
    <property type="project" value="UniProtKB-KW"/>
</dbReference>
<feature type="domain" description="Retrovirus-related Pol polyprotein from transposon TNT 1-94-like beta-barrel" evidence="6">
    <location>
        <begin position="481"/>
        <end position="549"/>
    </location>
</feature>
<feature type="region of interest" description="Disordered" evidence="2">
    <location>
        <begin position="781"/>
        <end position="821"/>
    </location>
</feature>
<feature type="compositionally biased region" description="Polar residues" evidence="2">
    <location>
        <begin position="793"/>
        <end position="806"/>
    </location>
</feature>
<dbReference type="EMBL" id="BKCJ010009907">
    <property type="protein sequence ID" value="GEU89185.1"/>
    <property type="molecule type" value="Genomic_DNA"/>
</dbReference>
<dbReference type="InterPro" id="IPR013103">
    <property type="entry name" value="RVT_2"/>
</dbReference>
<dbReference type="Gene3D" id="2.40.70.10">
    <property type="entry name" value="Acid Proteases"/>
    <property type="match status" value="1"/>
</dbReference>
<dbReference type="CDD" id="cd09272">
    <property type="entry name" value="RNase_HI_RT_Ty1"/>
    <property type="match status" value="1"/>
</dbReference>
<keyword evidence="1" id="KW-0064">Aspartyl protease</keyword>
<feature type="domain" description="Reverse transcriptase Ty1/copia-type" evidence="3">
    <location>
        <begin position="837"/>
        <end position="942"/>
    </location>
</feature>
<evidence type="ECO:0000256" key="1">
    <source>
        <dbReference type="ARBA" id="ARBA00022750"/>
    </source>
</evidence>
<keyword evidence="1" id="KW-0645">Protease</keyword>
<dbReference type="SUPFAM" id="SSF56672">
    <property type="entry name" value="DNA/RNA polymerases"/>
    <property type="match status" value="2"/>
</dbReference>
<evidence type="ECO:0000259" key="5">
    <source>
        <dbReference type="Pfam" id="PF17919"/>
    </source>
</evidence>
<dbReference type="Pfam" id="PF07727">
    <property type="entry name" value="RVT_2"/>
    <property type="match status" value="1"/>
</dbReference>
<sequence>MRNIKMTMPKMQLNSKFVNNMLPEWGRFVTIVKLNRGLKESNYDQLYAYLKQHKAHANKNKMMLERYNQHAIDPLAFVSNVSPQQYPSQSSVIPPSTYVPPVNYQPQFADNTQLDSAFNPNNDLIENLTKAVRQNRGQGNYTRGAVAAGNGGVQNRMGNANPEYFKDKMLLMQAQENRAVLDEELLLFIAVQYLALNEDNVFQADQCDAFDSDVDEAPTVQTMFMENLSSADPIYDEADSLYDSDILSKVQNHDIYQDAVCEHHEVHKMHNDVQPNYVVDSDAEYTSDSNMILYDQYVNENEEQVVLSNVSFVPNDAYVMIINEMHEQAALCVSANEEHNVVNAPLIAELTRYKEQIELYKRRAKFELSQCEQKIDEQLRIIITDQTRSEADRTLDFKALDFQITQLTEKVTILQEQNDLFRIENEKIKQHCKEMYDSIKITRAKTIENTTALLAKNENLKAQIVGKMKYVTVDYVKPKVLASGCSKHMTGNGSRLMNFLKKFIGIVRFGNDHFGAIMGYGDYVIGGSVISSVNYVEGLRHKLFFVGKFYDLDLKVAFRKHSCYVRTKDGVDLLKGSRGSNLYAIFVEDMMKSSSIFLLSKASKNKSWLWHHQLNHLNFSTINDLNRKDLVRGLPRLKFEKDHLCSACQLGKSKKYTHKPKSENTIMEALHTLHMDLCRPMRVYSINGKKYILHFSPKICFENSSAERRCQKIESGSCGRCSDNYLEPDNVERPVPLAPAAQVPVVSAGTPSSTTIDQAGPTIEDNPFAQAANDPFVNVFAPEPSSDESSSAKNISAKSTQVTQPHNHLKKWSKDHPLDNVIGHPSRPVKLDEYGDALKNKALLVAKGYRQEEGIDFKESFAPVARIGAIRIFIANVANKNMIIYQMDVKTAFLNSKLKEEVCVSQPEGFVDPDHPTHVYRLKKALFGLKQAPKAWYNTLSRDKLIRWSSKKQKSTAILTTKAEYITMARCCAQILWMRSQLMDYGFVFNNIPLYCDNKSAIALCCNNVQHSRLKHINIRYHFIREQVENSVVKLYFVTTDYQLADIFTKALPRERFEFLLPRLGMKNSSRGGLFKSLHTGLLISPHSGLIKPLYNDLPCLPRSGLLNLPLSGLIIKPDSDNMANENVHTLAPTRSDDQILPFNAWMPIGKTNLLREALVITLINQAHQFESPPSGDAIMDFVNSLGSPEEIHFKDGYEKLISALESYIFDDQPMSHMQDFWTFLADKANLGIATKKDKKIKPHVIPYFRFTKLIIYHLGRKHNINQRSGSPFNMEEDDHRLGNLKFIPKGEEDEVFGMKIPKELITDNIRNAPYYNAYLEMVAKHDHKITAGGGGKKKSASKVELSKKHATSKQPKPVSSKQSKPVPAKQPKPVTEKSTKPSLVKKAGKGKAHGQALVNRVAFREPASGITQKLPTVEGKGKGIATYEYVAQSLLDLHKTKKKSIIDQFLLQRHTPVTEEASTGPSAQLQDDTSANTVCDTPSPTYAEIDVANKVDLEEKTVEIDEGQAESDPDPEPMHDDFVVTVYSQVHKSLKHPDEEHVHLENPLSSIGTLSSMKNLDAYTFDFTATTKTTTSTLLPPPPQQQSTTDLVLASRVSVLEMVCPNFEKRHKLQDKTVQGLSSRFFTLKLQDLPYKIDQTVNEVVKEAVQIALQAPLQECFRDLSEADIKEILYQQMFKSGSYKSHLEHEALYEALEKSSSSFKQKKASQSEHPIDDVPIPDDVSISDSEDISVSPLLKIKTIHDWLKPVPEKDRPKTPEPDWTVPLNDLPKHENNWVNAFAASYKDPEKTSYFRKLVIWAHSSNGITDRREECHIRLTDQIDLVNPEGYQVAPDVSKPLPLGAPPGQVTIQPQLFFNKDLEYLMPGSKEINSALSISKLKAANYPDFGLEELVPSLWIESKLNHLSGFDKVNLFNAVNMWIRDIFIRKRVEDLQLGIESYQTKLNLAELNWDASNFLYKEDYTIVSKPRAVIYRDRNDQNKMMRETEVHKFNDGTLTRILERLAHIVKDFRLFKYNPGMKKRIWSEDDRKGSKEFMEVIERRLKIRRNFRSLESFVSGRDNLLVSVEVFRYDIKRSKSENKGILPTEIELVLKQTQQEIVECLALADLGASINLMPLSIWRKLSLPELTPTQMILELADRSTTRPTGIAEDVFVRVGKFHFPADFVVVDYVVDPRVPLILGRPFLRTARALIDVYDEELTLRVGDEAITFQVGNTSKFSYNDAESINRVDVIDVACEEYSQEVLEFSGNSESGNPTPAAEPIIARSSPSLTPFEGGDFILEEIESHDSVSREINSEDISKFFSTFPIPLENYDFLFKKTESPWVSHVYCVPKKGGMTVVTNEDNELVPTSLQEFLLILPLPFRQNAAKVRRHQSCSKLGEVPLHSQRGHCLGHKISKSGIEVDKVKVDVIAKLPLPTSVKGVQSFLGHAGFYRQFIQDFSKIARPMTHLFEKETPFIFSTEYREAFETLKNKLTEALILVAPDWDLPFKIMCDASDFAVGAVLGQRKTKHFQPIHYASKTMTDAQAHYTTTKKELLAVVYAFEKFRPYLDLSKTIVSGESRGRPPVQTREPHQSDPEKKEITETFPLETLGMVTFRGDSNTPWFADIANYLEGNFTVKGMATQQKKKFFKGVKHYFWDDPYMFRICVDQVIRRCVYGQEAIDILTACHNGPTGGHHDANYTAKKSSIPVSIGQQFIKMPMTWSHGVTLVNVKAKSRNVMRYLKMQFKFARSLTYGASTLSARSRLLEGTSTFSWPLTTCQNGLKQKRSPLMMPELFVMLKYGVTHRLSTAYHPQTSGQVEVSNHGLKRILERTVGENRASWSDKLDDALWDFRTAFKTPIRCTPYKLVYGKACHLPIELEHKAYWALKHCNFDLKTASDLRKIQMNELNELRDQAYENSLIYKEKTKKIHNSNIRKRVFNVGDRALLFNSRLNIFLRKLKTRWT</sequence>
<dbReference type="CDD" id="cd00303">
    <property type="entry name" value="retropepsin_like"/>
    <property type="match status" value="1"/>
</dbReference>
<dbReference type="Gene3D" id="3.30.70.270">
    <property type="match status" value="1"/>
</dbReference>
<feature type="domain" description="GAG-pre-integrase" evidence="4">
    <location>
        <begin position="581"/>
        <end position="653"/>
    </location>
</feature>
<dbReference type="InterPro" id="IPR043128">
    <property type="entry name" value="Rev_trsase/Diguanyl_cyclase"/>
</dbReference>
<dbReference type="Pfam" id="PF17919">
    <property type="entry name" value="RT_RNaseH_2"/>
    <property type="match status" value="1"/>
</dbReference>
<dbReference type="InterPro" id="IPR036397">
    <property type="entry name" value="RNaseH_sf"/>
</dbReference>
<evidence type="ECO:0000259" key="4">
    <source>
        <dbReference type="Pfam" id="PF13976"/>
    </source>
</evidence>
<dbReference type="InterPro" id="IPR012337">
    <property type="entry name" value="RNaseH-like_sf"/>
</dbReference>
<keyword evidence="7" id="KW-0808">Transferase</keyword>
<comment type="caution">
    <text evidence="7">The sequence shown here is derived from an EMBL/GenBank/DDBJ whole genome shotgun (WGS) entry which is preliminary data.</text>
</comment>
<evidence type="ECO:0000256" key="2">
    <source>
        <dbReference type="SAM" id="MobiDB-lite"/>
    </source>
</evidence>
<gene>
    <name evidence="7" type="ORF">Tci_061163</name>
</gene>
<dbReference type="Gene3D" id="3.30.420.10">
    <property type="entry name" value="Ribonuclease H-like superfamily/Ribonuclease H"/>
    <property type="match status" value="1"/>
</dbReference>
<evidence type="ECO:0000259" key="6">
    <source>
        <dbReference type="Pfam" id="PF22936"/>
    </source>
</evidence>
<feature type="compositionally biased region" description="Low complexity" evidence="2">
    <location>
        <begin position="781"/>
        <end position="792"/>
    </location>
</feature>
<dbReference type="GO" id="GO:0004190">
    <property type="term" value="F:aspartic-type endopeptidase activity"/>
    <property type="evidence" value="ECO:0007669"/>
    <property type="project" value="UniProtKB-KW"/>
</dbReference>
<feature type="region of interest" description="Disordered" evidence="2">
    <location>
        <begin position="2561"/>
        <end position="2581"/>
    </location>
</feature>
<accession>A0A6L2NX20</accession>
<dbReference type="InterPro" id="IPR021109">
    <property type="entry name" value="Peptidase_aspartic_dom_sf"/>
</dbReference>
<dbReference type="PANTHER" id="PTHR34072">
    <property type="entry name" value="ENZYMATIC POLYPROTEIN-RELATED"/>
    <property type="match status" value="1"/>
</dbReference>
<dbReference type="InterPro" id="IPR025724">
    <property type="entry name" value="GAG-pre-integrase_dom"/>
</dbReference>
<organism evidence="7">
    <name type="scientific">Tanacetum cinerariifolium</name>
    <name type="common">Dalmatian daisy</name>
    <name type="synonym">Chrysanthemum cinerariifolium</name>
    <dbReference type="NCBI Taxonomy" id="118510"/>
    <lineage>
        <taxon>Eukaryota</taxon>
        <taxon>Viridiplantae</taxon>
        <taxon>Streptophyta</taxon>
        <taxon>Embryophyta</taxon>
        <taxon>Tracheophyta</taxon>
        <taxon>Spermatophyta</taxon>
        <taxon>Magnoliopsida</taxon>
        <taxon>eudicotyledons</taxon>
        <taxon>Gunneridae</taxon>
        <taxon>Pentapetalae</taxon>
        <taxon>asterids</taxon>
        <taxon>campanulids</taxon>
        <taxon>Asterales</taxon>
        <taxon>Asteraceae</taxon>
        <taxon>Asteroideae</taxon>
        <taxon>Anthemideae</taxon>
        <taxon>Anthemidinae</taxon>
        <taxon>Tanacetum</taxon>
    </lineage>
</organism>
<keyword evidence="1" id="KW-0378">Hydrolase</keyword>
<dbReference type="InterPro" id="IPR054722">
    <property type="entry name" value="PolX-like_BBD"/>
</dbReference>
<dbReference type="GO" id="GO:0003676">
    <property type="term" value="F:nucleic acid binding"/>
    <property type="evidence" value="ECO:0007669"/>
    <property type="project" value="InterPro"/>
</dbReference>
<dbReference type="Pfam" id="PF22936">
    <property type="entry name" value="Pol_BBD"/>
    <property type="match status" value="1"/>
</dbReference>
<evidence type="ECO:0000259" key="3">
    <source>
        <dbReference type="Pfam" id="PF07727"/>
    </source>
</evidence>
<keyword evidence="7" id="KW-0695">RNA-directed DNA polymerase</keyword>
<feature type="compositionally biased region" description="Basic and acidic residues" evidence="2">
    <location>
        <begin position="2571"/>
        <end position="2581"/>
    </location>
</feature>
<protein>
    <submittedName>
        <fullName evidence="7">Reverse transcriptase domain-containing protein</fullName>
    </submittedName>
</protein>